<evidence type="ECO:0000313" key="2">
    <source>
        <dbReference type="Proteomes" id="UP000541154"/>
    </source>
</evidence>
<keyword evidence="2" id="KW-1185">Reference proteome</keyword>
<reference evidence="1 2" key="1">
    <citation type="submission" date="2019-04" db="EMBL/GenBank/DDBJ databases">
        <title>Aspergillus burnettii sp. nov., novel species from soil in southeast Queensland.</title>
        <authorList>
            <person name="Gilchrist C.L.M."/>
            <person name="Pitt J.I."/>
            <person name="Lange L."/>
            <person name="Lacey H.J."/>
            <person name="Vuong D."/>
            <person name="Midgley D.J."/>
            <person name="Greenfield P."/>
            <person name="Bradbury M."/>
            <person name="Lacey E."/>
            <person name="Busk P.K."/>
            <person name="Pilgaard B."/>
            <person name="Chooi Y.H."/>
            <person name="Piggott A.M."/>
        </authorList>
    </citation>
    <scope>NUCLEOTIDE SEQUENCE [LARGE SCALE GENOMIC DNA]</scope>
    <source>
        <strain evidence="1 2">FRR 5400</strain>
    </source>
</reference>
<organism evidence="1 2">
    <name type="scientific">Petromyces alliaceus</name>
    <name type="common">Aspergillus alliaceus</name>
    <dbReference type="NCBI Taxonomy" id="209559"/>
    <lineage>
        <taxon>Eukaryota</taxon>
        <taxon>Fungi</taxon>
        <taxon>Dikarya</taxon>
        <taxon>Ascomycota</taxon>
        <taxon>Pezizomycotina</taxon>
        <taxon>Eurotiomycetes</taxon>
        <taxon>Eurotiomycetidae</taxon>
        <taxon>Eurotiales</taxon>
        <taxon>Aspergillaceae</taxon>
        <taxon>Aspergillus</taxon>
        <taxon>Aspergillus subgen. Circumdati</taxon>
    </lineage>
</organism>
<evidence type="ECO:0000313" key="1">
    <source>
        <dbReference type="EMBL" id="KAF5857236.1"/>
    </source>
</evidence>
<comment type="caution">
    <text evidence="1">The sequence shown here is derived from an EMBL/GenBank/DDBJ whole genome shotgun (WGS) entry which is preliminary data.</text>
</comment>
<gene>
    <name evidence="1" type="ORF">ETB97_006033</name>
</gene>
<dbReference type="EMBL" id="SPNV01000268">
    <property type="protein sequence ID" value="KAF5857236.1"/>
    <property type="molecule type" value="Genomic_DNA"/>
</dbReference>
<name>A0A8H6E2L6_PETAA</name>
<protein>
    <submittedName>
        <fullName evidence="1">Uncharacterized protein</fullName>
    </submittedName>
</protein>
<accession>A0A8H6E2L6</accession>
<sequence length="70" mass="7772">MLGQLLVVLAIVEESLFPIFPPTNHRREGLKSNAAQYQTAYVDLVVDHFAPLKLVTEDNPFTISEQSDSG</sequence>
<proteinExistence type="predicted"/>
<dbReference type="AlphaFoldDB" id="A0A8H6E2L6"/>
<dbReference type="Proteomes" id="UP000541154">
    <property type="component" value="Unassembled WGS sequence"/>
</dbReference>